<dbReference type="PANTHER" id="PTHR32071:SF117">
    <property type="entry name" value="PTS-DEPENDENT DIHYDROXYACETONE KINASE OPERON REGULATORY PROTEIN-RELATED"/>
    <property type="match status" value="1"/>
</dbReference>
<accession>A0A103RWA0</accession>
<evidence type="ECO:0000256" key="4">
    <source>
        <dbReference type="ARBA" id="ARBA00023125"/>
    </source>
</evidence>
<dbReference type="InterPro" id="IPR058031">
    <property type="entry name" value="AAA_lid_NorR"/>
</dbReference>
<keyword evidence="2" id="KW-0067">ATP-binding</keyword>
<dbReference type="PANTHER" id="PTHR32071">
    <property type="entry name" value="TRANSCRIPTIONAL REGULATORY PROTEIN"/>
    <property type="match status" value="1"/>
</dbReference>
<dbReference type="SUPFAM" id="SSF46689">
    <property type="entry name" value="Homeodomain-like"/>
    <property type="match status" value="1"/>
</dbReference>
<dbReference type="InterPro" id="IPR025944">
    <property type="entry name" value="Sigma_54_int_dom_CS"/>
</dbReference>
<organism evidence="7 8">
    <name type="scientific">Burkholderia ubonensis</name>
    <dbReference type="NCBI Taxonomy" id="101571"/>
    <lineage>
        <taxon>Bacteria</taxon>
        <taxon>Pseudomonadati</taxon>
        <taxon>Pseudomonadota</taxon>
        <taxon>Betaproteobacteria</taxon>
        <taxon>Burkholderiales</taxon>
        <taxon>Burkholderiaceae</taxon>
        <taxon>Burkholderia</taxon>
        <taxon>Burkholderia cepacia complex</taxon>
    </lineage>
</organism>
<dbReference type="InterPro" id="IPR009057">
    <property type="entry name" value="Homeodomain-like_sf"/>
</dbReference>
<dbReference type="Gene3D" id="3.40.50.300">
    <property type="entry name" value="P-loop containing nucleotide triphosphate hydrolases"/>
    <property type="match status" value="1"/>
</dbReference>
<feature type="domain" description="Sigma-54 factor interaction" evidence="6">
    <location>
        <begin position="27"/>
        <end position="251"/>
    </location>
</feature>
<dbReference type="Pfam" id="PF25601">
    <property type="entry name" value="AAA_lid_14"/>
    <property type="match status" value="1"/>
</dbReference>
<evidence type="ECO:0000259" key="6">
    <source>
        <dbReference type="PROSITE" id="PS50045"/>
    </source>
</evidence>
<dbReference type="EMBL" id="LOXM01000021">
    <property type="protein sequence ID" value="KVG75160.1"/>
    <property type="molecule type" value="Genomic_DNA"/>
</dbReference>
<evidence type="ECO:0000256" key="5">
    <source>
        <dbReference type="ARBA" id="ARBA00023163"/>
    </source>
</evidence>
<evidence type="ECO:0000256" key="3">
    <source>
        <dbReference type="ARBA" id="ARBA00023015"/>
    </source>
</evidence>
<dbReference type="Gene3D" id="1.10.10.60">
    <property type="entry name" value="Homeodomain-like"/>
    <property type="match status" value="1"/>
</dbReference>
<dbReference type="InterPro" id="IPR002078">
    <property type="entry name" value="Sigma_54_int"/>
</dbReference>
<dbReference type="Pfam" id="PF02954">
    <property type="entry name" value="HTH_8"/>
    <property type="match status" value="1"/>
</dbReference>
<proteinExistence type="predicted"/>
<dbReference type="RefSeq" id="WP_059749230.1">
    <property type="nucleotide sequence ID" value="NZ_CP013416.1"/>
</dbReference>
<sequence length="779" mass="83504">MNSIRNGAGFGPAARACDTTAREAPALIGVSSAFRQLVGMIDRVAPTEHTLLIVGPTGSGKELVARRVHANGPRRDLPFIDVNCGAIPHDLIEAEFFGHVRGAFTGAVEHHHGLFEQVGAGTLFLDEIGELPLALQPKLLRVLETRTFRPIGASASVRFEGRVVAATHRNLQEEARAGRFREDLFYRLAACILNVPGLAQRNEDIPLLVAHFAAQQARAIAFTPAALKRLCEQPWPGNVRQLHNLVSQLSVFAPQARVDAGALEPFLATQACDDAARVHLADRLLALDGDNKLAVAESLLIDRALERTSYNKSAAAALLGVGRKVVERRLKARESQHGEATRCLERAEALVCAAQFRDAVPLLHRCLDLLQKGSQTEDSRQLQFGAYRLLAVGLRGIHGWLFPDAMACYTAALSIGDGVCNPCELAVVQFGIWTTQLVTLQLDKARATAQELLQRAHAMGNRPMLDEANVALAMTLFWLGDSDEALASLSRGGLRGIGRADRRPGLQGVDVAGLALTFEGLAAYQTGAVDDARRALDVLIARTEDEHPHSPGHVVDLQGAAWLAMRFDDVDRLGNLTSALDAAPSAGGPPCCGGAGRIFSACYLSAIGKHGEAEALLIDGYDNDIAKQGGALFYSIKTWKHGEILLSTGRARQCEALVSEAIDEAIRRHERAYLGELLIIKARAQWMLGDTCAAEQGLRIAISMALALGSVPARLAAATYLAELLRQTGRTAPAVETPERVLHVSAAACPGTGLIQPSGLLPGLRYGDFLNAPHDGMGR</sequence>
<keyword evidence="3" id="KW-0805">Transcription regulation</keyword>
<dbReference type="SUPFAM" id="SSF52540">
    <property type="entry name" value="P-loop containing nucleoside triphosphate hydrolases"/>
    <property type="match status" value="1"/>
</dbReference>
<evidence type="ECO:0000256" key="1">
    <source>
        <dbReference type="ARBA" id="ARBA00022741"/>
    </source>
</evidence>
<dbReference type="InterPro" id="IPR003593">
    <property type="entry name" value="AAA+_ATPase"/>
</dbReference>
<dbReference type="Gene3D" id="1.25.40.10">
    <property type="entry name" value="Tetratricopeptide repeat domain"/>
    <property type="match status" value="1"/>
</dbReference>
<dbReference type="SMART" id="SM00382">
    <property type="entry name" value="AAA"/>
    <property type="match status" value="1"/>
</dbReference>
<protein>
    <submittedName>
        <fullName evidence="7">Fis family transcriptional regulator</fullName>
    </submittedName>
</protein>
<keyword evidence="4" id="KW-0238">DNA-binding</keyword>
<dbReference type="GO" id="GO:0005524">
    <property type="term" value="F:ATP binding"/>
    <property type="evidence" value="ECO:0007669"/>
    <property type="project" value="UniProtKB-KW"/>
</dbReference>
<name>A0A103RWA0_9BURK</name>
<dbReference type="PROSITE" id="PS00688">
    <property type="entry name" value="SIGMA54_INTERACT_3"/>
    <property type="match status" value="1"/>
</dbReference>
<dbReference type="OrthoDB" id="5496274at2"/>
<dbReference type="InterPro" id="IPR027417">
    <property type="entry name" value="P-loop_NTPase"/>
</dbReference>
<dbReference type="Gene3D" id="1.10.8.60">
    <property type="match status" value="1"/>
</dbReference>
<evidence type="ECO:0000256" key="2">
    <source>
        <dbReference type="ARBA" id="ARBA00022840"/>
    </source>
</evidence>
<dbReference type="Pfam" id="PF00158">
    <property type="entry name" value="Sigma54_activat"/>
    <property type="match status" value="1"/>
</dbReference>
<keyword evidence="5" id="KW-0804">Transcription</keyword>
<dbReference type="SUPFAM" id="SSF48452">
    <property type="entry name" value="TPR-like"/>
    <property type="match status" value="2"/>
</dbReference>
<comment type="caution">
    <text evidence="7">The sequence shown here is derived from an EMBL/GenBank/DDBJ whole genome shotgun (WGS) entry which is preliminary data.</text>
</comment>
<evidence type="ECO:0000313" key="7">
    <source>
        <dbReference type="EMBL" id="KVG75160.1"/>
    </source>
</evidence>
<dbReference type="Proteomes" id="UP000064029">
    <property type="component" value="Unassembled WGS sequence"/>
</dbReference>
<dbReference type="PRINTS" id="PR01590">
    <property type="entry name" value="HTHFIS"/>
</dbReference>
<reference evidence="7 8" key="1">
    <citation type="submission" date="2015-11" db="EMBL/GenBank/DDBJ databases">
        <title>Expanding the genomic diversity of Burkholderia species for the development of highly accurate diagnostics.</title>
        <authorList>
            <person name="Sahl J."/>
            <person name="Keim P."/>
            <person name="Wagner D."/>
        </authorList>
    </citation>
    <scope>NUCLEOTIDE SEQUENCE [LARGE SCALE GENOMIC DNA]</scope>
    <source>
        <strain evidence="7 8">MSMB2036</strain>
    </source>
</reference>
<dbReference type="GO" id="GO:0043565">
    <property type="term" value="F:sequence-specific DNA binding"/>
    <property type="evidence" value="ECO:0007669"/>
    <property type="project" value="InterPro"/>
</dbReference>
<dbReference type="AlphaFoldDB" id="A0A103RWA0"/>
<dbReference type="PROSITE" id="PS50045">
    <property type="entry name" value="SIGMA54_INTERACT_4"/>
    <property type="match status" value="1"/>
</dbReference>
<dbReference type="InterPro" id="IPR002197">
    <property type="entry name" value="HTH_Fis"/>
</dbReference>
<evidence type="ECO:0000313" key="8">
    <source>
        <dbReference type="Proteomes" id="UP000064029"/>
    </source>
</evidence>
<dbReference type="InterPro" id="IPR011990">
    <property type="entry name" value="TPR-like_helical_dom_sf"/>
</dbReference>
<keyword evidence="1" id="KW-0547">Nucleotide-binding</keyword>
<dbReference type="FunFam" id="3.40.50.300:FF:000006">
    <property type="entry name" value="DNA-binding transcriptional regulator NtrC"/>
    <property type="match status" value="1"/>
</dbReference>
<dbReference type="GO" id="GO:0006355">
    <property type="term" value="P:regulation of DNA-templated transcription"/>
    <property type="evidence" value="ECO:0007669"/>
    <property type="project" value="InterPro"/>
</dbReference>
<gene>
    <name evidence="7" type="ORF">WJ33_14610</name>
</gene>
<dbReference type="CDD" id="cd00009">
    <property type="entry name" value="AAA"/>
    <property type="match status" value="1"/>
</dbReference>